<dbReference type="PANTHER" id="PTHR45648:SF22">
    <property type="entry name" value="GDSL LIPASE_ACYLHYDROLASE FAMILY PROTEIN (AFU_ORTHOLOGUE AFUA_4G14700)"/>
    <property type="match status" value="1"/>
</dbReference>
<dbReference type="InterPro" id="IPR036514">
    <property type="entry name" value="SGNH_hydro_sf"/>
</dbReference>
<reference evidence="3 4" key="1">
    <citation type="submission" date="2014-02" db="EMBL/GenBank/DDBJ databases">
        <title>Transposable element dynamics among asymbiotic and ectomycorrhizal Amanita fungi.</title>
        <authorList>
            <consortium name="DOE Joint Genome Institute"/>
            <person name="Hess J."/>
            <person name="Skrede I."/>
            <person name="Wolfe B."/>
            <person name="LaButti K."/>
            <person name="Ohm R.A."/>
            <person name="Grigoriev I.V."/>
            <person name="Pringle A."/>
        </authorList>
    </citation>
    <scope>NUCLEOTIDE SEQUENCE [LARGE SCALE GENOMIC DNA]</scope>
    <source>
        <strain evidence="3 4">SKay4041</strain>
    </source>
</reference>
<protein>
    <submittedName>
        <fullName evidence="3">Carbohydrate esterase family 16 protein</fullName>
    </submittedName>
</protein>
<dbReference type="Gene3D" id="3.40.50.1110">
    <property type="entry name" value="SGNH hydrolase"/>
    <property type="match status" value="1"/>
</dbReference>
<dbReference type="PANTHER" id="PTHR45648">
    <property type="entry name" value="GDSL LIPASE/ACYLHYDROLASE FAMILY PROTEIN (AFU_ORTHOLOGUE AFUA_4G14700)"/>
    <property type="match status" value="1"/>
</dbReference>
<dbReference type="EMBL" id="KZ301986">
    <property type="protein sequence ID" value="PFH51606.1"/>
    <property type="molecule type" value="Genomic_DNA"/>
</dbReference>
<sequence length="330" mass="36494">MKFAVTTLLLTLLQLPFPSQALTFGLDTQARAENVGVRKGQIKNFVTFGDSYTDVVLVSNGGTAWPVYAAGYADVDLFPFARSGATCSNNITFRPFPPLFESQLPLYFSEVQNGTLRLDPSETIYSLWIGTNDVGSNALLTGSDNASLVDVIKCMMNWVKVLYKSGARNFIFMNMVPLDRLPLYSADSYPNKFWTAARNTTEWSVFMKEMVLTGNELARVMLTALPSELPHSHIALFDSHSLFNDIVDRPALYLNGTAPLNTTGAVLSCVYQVNEPTSDPGACTLVNGSDRDSYAWFDELHPSEQADRVVAHEIAKTINGEESQWVTWLS</sequence>
<keyword evidence="2" id="KW-0732">Signal</keyword>
<evidence type="ECO:0000256" key="1">
    <source>
        <dbReference type="ARBA" id="ARBA00022801"/>
    </source>
</evidence>
<keyword evidence="1" id="KW-0378">Hydrolase</keyword>
<dbReference type="GO" id="GO:0016788">
    <property type="term" value="F:hydrolase activity, acting on ester bonds"/>
    <property type="evidence" value="ECO:0007669"/>
    <property type="project" value="InterPro"/>
</dbReference>
<proteinExistence type="predicted"/>
<name>A0A2A9NV14_9AGAR</name>
<dbReference type="Pfam" id="PF00657">
    <property type="entry name" value="Lipase_GDSL"/>
    <property type="match status" value="1"/>
</dbReference>
<dbReference type="InterPro" id="IPR001087">
    <property type="entry name" value="GDSL"/>
</dbReference>
<accession>A0A2A9NV14</accession>
<gene>
    <name evidence="3" type="ORF">AMATHDRAFT_58713</name>
</gene>
<evidence type="ECO:0000313" key="3">
    <source>
        <dbReference type="EMBL" id="PFH51606.1"/>
    </source>
</evidence>
<dbReference type="OrthoDB" id="1600564at2759"/>
<dbReference type="SUPFAM" id="SSF52266">
    <property type="entry name" value="SGNH hydrolase"/>
    <property type="match status" value="1"/>
</dbReference>
<feature type="signal peptide" evidence="2">
    <location>
        <begin position="1"/>
        <end position="21"/>
    </location>
</feature>
<dbReference type="Proteomes" id="UP000242287">
    <property type="component" value="Unassembled WGS sequence"/>
</dbReference>
<evidence type="ECO:0000256" key="2">
    <source>
        <dbReference type="SAM" id="SignalP"/>
    </source>
</evidence>
<feature type="chain" id="PRO_5012428101" evidence="2">
    <location>
        <begin position="22"/>
        <end position="330"/>
    </location>
</feature>
<dbReference type="InterPro" id="IPR051058">
    <property type="entry name" value="GDSL_Est/Lipase"/>
</dbReference>
<keyword evidence="4" id="KW-1185">Reference proteome</keyword>
<organism evidence="3 4">
    <name type="scientific">Amanita thiersii Skay4041</name>
    <dbReference type="NCBI Taxonomy" id="703135"/>
    <lineage>
        <taxon>Eukaryota</taxon>
        <taxon>Fungi</taxon>
        <taxon>Dikarya</taxon>
        <taxon>Basidiomycota</taxon>
        <taxon>Agaricomycotina</taxon>
        <taxon>Agaricomycetes</taxon>
        <taxon>Agaricomycetidae</taxon>
        <taxon>Agaricales</taxon>
        <taxon>Pluteineae</taxon>
        <taxon>Amanitaceae</taxon>
        <taxon>Amanita</taxon>
    </lineage>
</organism>
<dbReference type="AlphaFoldDB" id="A0A2A9NV14"/>
<evidence type="ECO:0000313" key="4">
    <source>
        <dbReference type="Proteomes" id="UP000242287"/>
    </source>
</evidence>